<keyword evidence="6 7" id="KW-0030">Aminoacyl-tRNA synthetase</keyword>
<evidence type="ECO:0000256" key="5">
    <source>
        <dbReference type="ARBA" id="ARBA00022917"/>
    </source>
</evidence>
<keyword evidence="5 7" id="KW-0648">Protein biosynthesis</keyword>
<dbReference type="InterPro" id="IPR002312">
    <property type="entry name" value="Asp/Asn-tRNA-synth_IIb"/>
</dbReference>
<feature type="binding site" evidence="7">
    <location>
        <position position="509"/>
    </location>
    <ligand>
        <name>L-aspartate</name>
        <dbReference type="ChEBI" id="CHEBI:29991"/>
    </ligand>
</feature>
<dbReference type="NCBIfam" id="NF001750">
    <property type="entry name" value="PRK00476.1"/>
    <property type="match status" value="1"/>
</dbReference>
<keyword evidence="7" id="KW-0963">Cytoplasm</keyword>
<name>A0ABZ3J3E0_SPOA4</name>
<dbReference type="EMBL" id="CP155571">
    <property type="protein sequence ID" value="XFO72907.1"/>
    <property type="molecule type" value="Genomic_DNA"/>
</dbReference>
<protein>
    <recommendedName>
        <fullName evidence="7">Aspartate--tRNA(Asp/Asn) ligase</fullName>
        <ecNumber evidence="7">6.1.1.23</ecNumber>
    </recommendedName>
    <alternativeName>
        <fullName evidence="7">Aspartyl-tRNA synthetase</fullName>
        <shortName evidence="7">AspRS</shortName>
    </alternativeName>
    <alternativeName>
        <fullName evidence="7">Non-discriminating aspartyl-tRNA synthetase</fullName>
        <shortName evidence="7">ND-AspRS</shortName>
    </alternativeName>
</protein>
<evidence type="ECO:0000256" key="3">
    <source>
        <dbReference type="ARBA" id="ARBA00022741"/>
    </source>
</evidence>
<dbReference type="GO" id="GO:0004815">
    <property type="term" value="F:aspartate-tRNA ligase activity"/>
    <property type="evidence" value="ECO:0007669"/>
    <property type="project" value="UniProtKB-EC"/>
</dbReference>
<comment type="subcellular location">
    <subcellularLocation>
        <location evidence="7">Cytoplasm</location>
    </subcellularLocation>
</comment>
<dbReference type="HAMAP" id="MF_00044">
    <property type="entry name" value="Asp_tRNA_synth_type1"/>
    <property type="match status" value="1"/>
</dbReference>
<dbReference type="CDD" id="cd04317">
    <property type="entry name" value="EcAspRS_like_N"/>
    <property type="match status" value="1"/>
</dbReference>
<feature type="binding site" evidence="7">
    <location>
        <position position="195"/>
    </location>
    <ligand>
        <name>L-aspartate</name>
        <dbReference type="ChEBI" id="CHEBI:29991"/>
    </ligand>
</feature>
<dbReference type="PRINTS" id="PR01042">
    <property type="entry name" value="TRNASYNTHASP"/>
</dbReference>
<dbReference type="InterPro" id="IPR004365">
    <property type="entry name" value="NA-bd_OB_tRNA"/>
</dbReference>
<keyword evidence="10" id="KW-1185">Reference proteome</keyword>
<feature type="binding site" evidence="7">
    <location>
        <position position="241"/>
    </location>
    <ligand>
        <name>L-aspartate</name>
        <dbReference type="ChEBI" id="CHEBI:29991"/>
    </ligand>
</feature>
<comment type="function">
    <text evidence="7">Aspartyl-tRNA synthetase with relaxed tRNA specificity since it is able to aspartylate not only its cognate tRNA(Asp) but also tRNA(Asn). Reaction proceeds in two steps: L-aspartate is first activated by ATP to form Asp-AMP and then transferred to the acceptor end of tRNA(Asp/Asn).</text>
</comment>
<dbReference type="InterPro" id="IPR047090">
    <property type="entry name" value="AspRS_core"/>
</dbReference>
<dbReference type="PANTHER" id="PTHR22594">
    <property type="entry name" value="ASPARTYL/LYSYL-TRNA SYNTHETASE"/>
    <property type="match status" value="1"/>
</dbReference>
<feature type="binding site" evidence="7">
    <location>
        <position position="468"/>
    </location>
    <ligand>
        <name>L-aspartate</name>
        <dbReference type="ChEBI" id="CHEBI:29991"/>
    </ligand>
</feature>
<reference evidence="9" key="1">
    <citation type="submission" date="2024-05" db="EMBL/GenBank/DDBJ databases">
        <title>Isolation and characterization of Sporomusa carbonis sp. nov., a carboxydotrophic hydrogenogen in the genus of Sporomusa isolated from a charcoal burning pile.</title>
        <authorList>
            <person name="Boeer T."/>
            <person name="Rosenbaum F."/>
            <person name="Eysell L."/>
            <person name="Mueller V."/>
            <person name="Daniel R."/>
            <person name="Poehlein A."/>
        </authorList>
    </citation>
    <scope>NUCLEOTIDE SEQUENCE [LARGE SCALE GENOMIC DNA]</scope>
    <source>
        <strain evidence="9">DSM 3132</strain>
    </source>
</reference>
<keyword evidence="2 7" id="KW-0436">Ligase</keyword>
<dbReference type="Pfam" id="PF01336">
    <property type="entry name" value="tRNA_anti-codon"/>
    <property type="match status" value="1"/>
</dbReference>
<dbReference type="InterPro" id="IPR004524">
    <property type="entry name" value="Asp-tRNA-ligase_1"/>
</dbReference>
<dbReference type="Pfam" id="PF00152">
    <property type="entry name" value="tRNA-synt_2"/>
    <property type="match status" value="1"/>
</dbReference>
<dbReference type="Gene3D" id="3.30.930.10">
    <property type="entry name" value="Bira Bifunctional Protein, Domain 2"/>
    <property type="match status" value="1"/>
</dbReference>
<dbReference type="Proteomes" id="UP000216052">
    <property type="component" value="Chromosome"/>
</dbReference>
<dbReference type="InterPro" id="IPR006195">
    <property type="entry name" value="aa-tRNA-synth_II"/>
</dbReference>
<evidence type="ECO:0000256" key="2">
    <source>
        <dbReference type="ARBA" id="ARBA00022598"/>
    </source>
</evidence>
<feature type="binding site" evidence="7">
    <location>
        <begin position="554"/>
        <end position="557"/>
    </location>
    <ligand>
        <name>ATP</name>
        <dbReference type="ChEBI" id="CHEBI:30616"/>
    </ligand>
</feature>
<feature type="domain" description="Aminoacyl-transfer RNA synthetases class-II family profile" evidence="8">
    <location>
        <begin position="162"/>
        <end position="588"/>
    </location>
</feature>
<comment type="similarity">
    <text evidence="1 7">Belongs to the class-II aminoacyl-tRNA synthetase family. Type 1 subfamily.</text>
</comment>
<dbReference type="InterPro" id="IPR029351">
    <property type="entry name" value="GAD_dom"/>
</dbReference>
<sequence>MSQLGTADYESTNTIDTMQGLKRTHACNDLNKDHTGEEVTLCGWVSRRRDHGGLIFVDLRDRSGIVQVVFSPDVNKTAFNKAEMVRNEYVLAVCGVVKARSESTINPNMDTGMIEVNGSELRILNTAKTPPFYIQDNIDVDEILRLKYRYLDLRRPEMQQDLKLRHRVTKSMRDFLDKHNFMEIETPILTKSTPEGARDYLVPSRVNPGKFYALPQSPQIYKQLLMVAGMERYFQIARCFRDEDLRADRQPEFTQLDIEMSFIERDEILSLMEQMISYLFKECIGADVATPFTRLNYEDAMARYGSDKPDLRFGVELIDLSAIFRNSGFKVFDTVLANGGQVKCINVKGYANAPRRELDGLVDFVATYGAKGLAWICYTHEGLKSPITKFFSEDTINKMTAAAQAETGDLLLFVADKPKVVAAALGQLRLEMGRRLNLIDPDKLSFLWVTDFPMFEFDEEDKRWVAMHHPFTSPRDEDVEYLGAEPGKIKAKAYDMVLNGIELGGGSLRIYNRSIQEKVFSAIGLSPEEALEKFGFLLEAFEYGTPPHGGIAFGLDRLVMLMAKRASIRDVIAFPKTQSAADLMMQAPSDVGTRQLKELFIKSTVVAKK</sequence>
<feature type="binding site" evidence="7">
    <location>
        <begin position="241"/>
        <end position="243"/>
    </location>
    <ligand>
        <name>ATP</name>
        <dbReference type="ChEBI" id="CHEBI:30616"/>
    </ligand>
</feature>
<evidence type="ECO:0000313" key="10">
    <source>
        <dbReference type="Proteomes" id="UP000216052"/>
    </source>
</evidence>
<dbReference type="Gene3D" id="2.40.50.140">
    <property type="entry name" value="Nucleic acid-binding proteins"/>
    <property type="match status" value="1"/>
</dbReference>
<comment type="catalytic activity">
    <reaction evidence="7">
        <text>tRNA(Asx) + L-aspartate + ATP = L-aspartyl-tRNA(Asx) + AMP + diphosphate</text>
        <dbReference type="Rhea" id="RHEA:18349"/>
        <dbReference type="Rhea" id="RHEA-COMP:9710"/>
        <dbReference type="Rhea" id="RHEA-COMP:9711"/>
        <dbReference type="ChEBI" id="CHEBI:29991"/>
        <dbReference type="ChEBI" id="CHEBI:30616"/>
        <dbReference type="ChEBI" id="CHEBI:33019"/>
        <dbReference type="ChEBI" id="CHEBI:78442"/>
        <dbReference type="ChEBI" id="CHEBI:78516"/>
        <dbReference type="ChEBI" id="CHEBI:456215"/>
        <dbReference type="EC" id="6.1.1.23"/>
    </reaction>
</comment>
<dbReference type="SUPFAM" id="SSF55261">
    <property type="entry name" value="GAD domain-like"/>
    <property type="match status" value="1"/>
</dbReference>
<keyword evidence="4 7" id="KW-0067">ATP-binding</keyword>
<gene>
    <name evidence="7 9" type="primary">aspS</name>
    <name evidence="9" type="ORF">SPACI_029610</name>
</gene>
<evidence type="ECO:0000256" key="6">
    <source>
        <dbReference type="ARBA" id="ARBA00023146"/>
    </source>
</evidence>
<dbReference type="Pfam" id="PF02938">
    <property type="entry name" value="GAD"/>
    <property type="match status" value="1"/>
</dbReference>
<dbReference type="Gene3D" id="3.30.1360.30">
    <property type="entry name" value="GAD-like domain"/>
    <property type="match status" value="1"/>
</dbReference>
<dbReference type="InterPro" id="IPR047089">
    <property type="entry name" value="Asp-tRNA-ligase_1_N"/>
</dbReference>
<organism evidence="9 10">
    <name type="scientific">Sporomusa acidovorans (strain ATCC 49682 / DSM 3132 / Mol)</name>
    <dbReference type="NCBI Taxonomy" id="1123286"/>
    <lineage>
        <taxon>Bacteria</taxon>
        <taxon>Bacillati</taxon>
        <taxon>Bacillota</taxon>
        <taxon>Negativicutes</taxon>
        <taxon>Selenomonadales</taxon>
        <taxon>Sporomusaceae</taxon>
        <taxon>Sporomusa</taxon>
    </lineage>
</organism>
<proteinExistence type="inferred from homology"/>
<dbReference type="InterPro" id="IPR004364">
    <property type="entry name" value="Aa-tRNA-synt_II"/>
</dbReference>
<dbReference type="PROSITE" id="PS50862">
    <property type="entry name" value="AA_TRNA_LIGASE_II"/>
    <property type="match status" value="1"/>
</dbReference>
<dbReference type="SUPFAM" id="SSF50249">
    <property type="entry name" value="Nucleic acid-binding proteins"/>
    <property type="match status" value="1"/>
</dbReference>
<dbReference type="SUPFAM" id="SSF55681">
    <property type="entry name" value="Class II aaRS and biotin synthetases"/>
    <property type="match status" value="1"/>
</dbReference>
<dbReference type="CDD" id="cd00777">
    <property type="entry name" value="AspRS_core"/>
    <property type="match status" value="1"/>
</dbReference>
<dbReference type="PANTHER" id="PTHR22594:SF5">
    <property type="entry name" value="ASPARTATE--TRNA LIGASE, MITOCHONDRIAL"/>
    <property type="match status" value="1"/>
</dbReference>
<dbReference type="NCBIfam" id="TIGR00459">
    <property type="entry name" value="aspS_bact"/>
    <property type="match status" value="1"/>
</dbReference>
<comment type="caution">
    <text evidence="7">Lacks conserved residue(s) required for the propagation of feature annotation.</text>
</comment>
<evidence type="ECO:0000256" key="1">
    <source>
        <dbReference type="ARBA" id="ARBA00006303"/>
    </source>
</evidence>
<keyword evidence="3 7" id="KW-0547">Nucleotide-binding</keyword>
<accession>A0ABZ3J3E0</accession>
<evidence type="ECO:0000256" key="7">
    <source>
        <dbReference type="HAMAP-Rule" id="MF_00044"/>
    </source>
</evidence>
<feature type="binding site" evidence="7">
    <location>
        <position position="502"/>
    </location>
    <ligand>
        <name>ATP</name>
        <dbReference type="ChEBI" id="CHEBI:30616"/>
    </ligand>
</feature>
<feature type="site" description="Important for tRNA non-discrimination" evidence="7">
    <location>
        <position position="51"/>
    </location>
</feature>
<evidence type="ECO:0000313" key="9">
    <source>
        <dbReference type="EMBL" id="XFO72907.1"/>
    </source>
</evidence>
<comment type="subunit">
    <text evidence="7">Homodimer.</text>
</comment>
<feature type="binding site" evidence="7">
    <location>
        <position position="250"/>
    </location>
    <ligand>
        <name>ATP</name>
        <dbReference type="ChEBI" id="CHEBI:30616"/>
    </ligand>
</feature>
<evidence type="ECO:0000259" key="8">
    <source>
        <dbReference type="PROSITE" id="PS50862"/>
    </source>
</evidence>
<dbReference type="EC" id="6.1.1.23" evidence="7"/>
<dbReference type="InterPro" id="IPR004115">
    <property type="entry name" value="GAD-like_sf"/>
</dbReference>
<evidence type="ECO:0000256" key="4">
    <source>
        <dbReference type="ARBA" id="ARBA00022840"/>
    </source>
</evidence>
<dbReference type="InterPro" id="IPR045864">
    <property type="entry name" value="aa-tRNA-synth_II/BPL/LPL"/>
</dbReference>
<feature type="region of interest" description="Aspartate" evidence="7">
    <location>
        <begin position="219"/>
        <end position="222"/>
    </location>
</feature>
<dbReference type="InterPro" id="IPR012340">
    <property type="entry name" value="NA-bd_OB-fold"/>
</dbReference>